<evidence type="ECO:0000313" key="5">
    <source>
        <dbReference type="EMBL" id="AIT62183.1"/>
    </source>
</evidence>
<feature type="region of interest" description="Disordered" evidence="2">
    <location>
        <begin position="1421"/>
        <end position="1443"/>
    </location>
</feature>
<evidence type="ECO:0000313" key="6">
    <source>
        <dbReference type="Proteomes" id="UP000029914"/>
    </source>
</evidence>
<dbReference type="OrthoDB" id="4387133at2"/>
<evidence type="ECO:0000256" key="2">
    <source>
        <dbReference type="SAM" id="MobiDB-lite"/>
    </source>
</evidence>
<keyword evidence="1" id="KW-0175">Coiled coil</keyword>
<dbReference type="STRING" id="558173.CDOO_01980"/>
<protein>
    <recommendedName>
        <fullName evidence="4">Phage tail tape measure protein domain-containing protein</fullName>
    </recommendedName>
</protein>
<dbReference type="eggNOG" id="COG0791">
    <property type="taxonomic scope" value="Bacteria"/>
</dbReference>
<feature type="compositionally biased region" description="Polar residues" evidence="2">
    <location>
        <begin position="1424"/>
        <end position="1443"/>
    </location>
</feature>
<feature type="compositionally biased region" description="Basic and acidic residues" evidence="2">
    <location>
        <begin position="198"/>
        <end position="221"/>
    </location>
</feature>
<feature type="transmembrane region" description="Helical" evidence="3">
    <location>
        <begin position="679"/>
        <end position="701"/>
    </location>
</feature>
<keyword evidence="3" id="KW-1133">Transmembrane helix</keyword>
<feature type="region of interest" description="Disordered" evidence="2">
    <location>
        <begin position="192"/>
        <end position="246"/>
    </location>
</feature>
<feature type="transmembrane region" description="Helical" evidence="3">
    <location>
        <begin position="623"/>
        <end position="641"/>
    </location>
</feature>
<proteinExistence type="predicted"/>
<feature type="transmembrane region" description="Helical" evidence="3">
    <location>
        <begin position="840"/>
        <end position="860"/>
    </location>
</feature>
<dbReference type="Pfam" id="PF10145">
    <property type="entry name" value="PhageMin_Tail"/>
    <property type="match status" value="1"/>
</dbReference>
<evidence type="ECO:0000256" key="3">
    <source>
        <dbReference type="SAM" id="Phobius"/>
    </source>
</evidence>
<feature type="coiled-coil region" evidence="1">
    <location>
        <begin position="1786"/>
        <end position="1813"/>
    </location>
</feature>
<dbReference type="HOGENOM" id="CLU_237487_0_0_11"/>
<keyword evidence="3" id="KW-0472">Membrane</keyword>
<feature type="domain" description="Phage tail tape measure protein" evidence="4">
    <location>
        <begin position="347"/>
        <end position="541"/>
    </location>
</feature>
<dbReference type="eggNOG" id="COG0739">
    <property type="taxonomic scope" value="Bacteria"/>
</dbReference>
<accession>A0A097IJ96</accession>
<dbReference type="InterPro" id="IPR010090">
    <property type="entry name" value="Phage_tape_meas"/>
</dbReference>
<dbReference type="eggNOG" id="COG5280">
    <property type="taxonomic scope" value="Bacteria"/>
</dbReference>
<evidence type="ECO:0000259" key="4">
    <source>
        <dbReference type="Pfam" id="PF10145"/>
    </source>
</evidence>
<dbReference type="Proteomes" id="UP000029914">
    <property type="component" value="Chromosome"/>
</dbReference>
<sequence>MSGSTVWVPVLASMKGFVAEVNKGANTASKSAGQTLEKGLGAAGAAGGKSAADQLASAVESQTKKVVAARTREAGAASALQVEESKLEQLRQSGSATAGQIATAEARVESARSQQVAMQQRLSAAETDLNNVRNGGEARATSLVNAENKLTDAKLATERAALQISAAEQRAEDARAGSIAATNRAEAAETALSQARQEFGDDSREAQRAERELEQARKKADAAATSAVRAEGEVTKERRAGESTTDQLRAAELRHAAALEDVERASHQVADATDEVDGSMGGMGSTLKGMGGIFAGLGLAMGVEAMMGSADAISTMNSQLGLTGPAAAMAGDQVSSVMRSGLVSGTEEATQAVGSLISQFDNLGMNGEKTAGELSRNLLGFTQTFGVEAAEATQTVGQLVKNGLASDVTEGLDLMTAAFQRVPAEMRGELPEIINEYGTNFRALGFSGEEAFGMLVTQAENGKWALDKTGDALKEFSIRGSDMSKSSVDAFTSLGLSAEDMASKIAGGGAGAREALEMTAERLLGIEDPAERANTAIALFGTPLEDLSVDQIPAFLEGLSGAESSMEGFGGSSEALAQSIEQSLGGRLTMLKGTLMDLATGAFMTAWDVAAGFLGFIKEWQGPLTVAAVPLGALALGMLAFNIQTKIAAAGGIINAMKSLSGVLKITAAAQWLLNGAMWANPLMWIVAGIAAVVGGLYLFFTKTETGRQAWEKFTGFMSRAWEATVTGFKAGYENYIKPVFDWIAMAWEGLKALFSSGDYKTALRTALGDDNPFVLFLINTREAVETGFAWIQDKFTQLGTGIGQWYQTWVKPVFDAFKLGVDLLSQAITWWIQNITMPALALLGQAFNLVWSVFISPIFEFIKMGFSIVGAVITGIINGLIIPGWNFLGMMIQSVWVNIIQPVWGFISTAAGLLADILTGNFSNIGNRFSEMGGYLRDIVHGVIAVALDYFRGVVDMVGQAWNAFRDTVSNVVGIVRDKIGEMVSNIGEIPGKIQSLFAAAGSWLVNSGRAIINGLWEGMKGAWSSVKSWLSSNLSFSAVGSMIGLRSGGIVQMAEGGITRSYVDGGIDQLEAYANGGGRENHVAQIAPAGAWRIWAEDETGGEAYIPLAPGKRERSTAILDDVAGRFGYQLVDAATGAAYSGTYAGDLGPQKVAAFADGAVVGDEDLRTFAGGSDVGFGSPARSLEGAPYVWGGTNWGDCSGAMSAFANVASGRQAFGSRFATGNEASELSARGFTRGRGGEGDLRIGFLNGGPAGGHTAGTLPDGTNVEMGGGRGNGQIGGGAAGAWDSYFDTFFYMPVAPKFENVELDGLGDLTADPTTMPMTTYSTSTKSPSMSMATSASTATVDPRLADPASPQEATAYGADVAKSVFAGGMGSKSALQIGADAVFDFFGMGDSLTKKALTTPLDQLMPVPDWYGKPASNSGVATSGSDSARTSTAETHAAELHDAAVTTMTPAQMGADPQLQGLDNPDVLEMPKGPGTDWGQEFFAYEIARAAQARSLSAAGAKIGEAVALVESGDPMQMWANNAVPGSLGYKHDAVGSDYDSVGLFQQRDNGAWGTLDQRMDPYESAGLFFDAMLRKYPDWESKEPGAVAQGVQGSAYPDRYATKMARGEQLVTDTGLYDTGGYLPHRGLALNLSGKREPVLTDPQWTHVAGLINAVEELSVAADGGDWGYGALSELIGNEALAGDLVNMAASAGDTARLFGAAADELAIASAGGDWGYGALAEILGNDDLASQAVNSAADIGGANRALDSAVTSVLGPTGLGAETPGLQLVVNLDGQQILEDRIEAVEGKAEVSEKELRGIKRERRAPGTGVTLLA</sequence>
<dbReference type="eggNOG" id="COG5412">
    <property type="taxonomic scope" value="Bacteria"/>
</dbReference>
<dbReference type="RefSeq" id="WP_018021451.1">
    <property type="nucleotide sequence ID" value="NZ_AQUX01000002.1"/>
</dbReference>
<reference evidence="5 6" key="1">
    <citation type="submission" date="2013-09" db="EMBL/GenBank/DDBJ databases">
        <title>Complete genome sequence of Corynebacterium doosanense CAU 212(T) (=DSM 45436(T)), isolated from activated sludge.</title>
        <authorList>
            <person name="Schaffert L."/>
            <person name="Albersmeier A."/>
            <person name="Kalinowski J."/>
            <person name="Ruckert C."/>
        </authorList>
    </citation>
    <scope>NUCLEOTIDE SEQUENCE [LARGE SCALE GENOMIC DNA]</scope>
    <source>
        <strain evidence="5 6">CAU 212</strain>
    </source>
</reference>
<feature type="transmembrane region" description="Helical" evidence="3">
    <location>
        <begin position="866"/>
        <end position="889"/>
    </location>
</feature>
<evidence type="ECO:0000256" key="1">
    <source>
        <dbReference type="SAM" id="Coils"/>
    </source>
</evidence>
<keyword evidence="3" id="KW-0812">Transmembrane</keyword>
<dbReference type="KEGG" id="cdo:CDOO_01980"/>
<keyword evidence="6" id="KW-1185">Reference proteome</keyword>
<feature type="compositionally biased region" description="Basic and acidic residues" evidence="2">
    <location>
        <begin position="230"/>
        <end position="241"/>
    </location>
</feature>
<feature type="transmembrane region" description="Helical" evidence="3">
    <location>
        <begin position="595"/>
        <end position="617"/>
    </location>
</feature>
<feature type="transmembrane region" description="Helical" evidence="3">
    <location>
        <begin position="896"/>
        <end position="916"/>
    </location>
</feature>
<gene>
    <name evidence="5" type="ORF">CDOO_01980</name>
</gene>
<organism evidence="5 6">
    <name type="scientific">Corynebacterium doosanense CAU 212 = DSM 45436</name>
    <dbReference type="NCBI Taxonomy" id="558173"/>
    <lineage>
        <taxon>Bacteria</taxon>
        <taxon>Bacillati</taxon>
        <taxon>Actinomycetota</taxon>
        <taxon>Actinomycetes</taxon>
        <taxon>Mycobacteriales</taxon>
        <taxon>Corynebacteriaceae</taxon>
        <taxon>Corynebacterium</taxon>
    </lineage>
</organism>
<dbReference type="EMBL" id="CP006764">
    <property type="protein sequence ID" value="AIT62183.1"/>
    <property type="molecule type" value="Genomic_DNA"/>
</dbReference>
<name>A0A097IJ96_9CORY</name>